<reference evidence="2 3" key="1">
    <citation type="submission" date="2024-06" db="EMBL/GenBank/DDBJ databases">
        <authorList>
            <person name="Woo H."/>
        </authorList>
    </citation>
    <scope>NUCLEOTIDE SEQUENCE [LARGE SCALE GENOMIC DNA]</scope>
    <source>
        <strain evidence="2 3">S2-g</strain>
    </source>
</reference>
<comment type="caution">
    <text evidence="2">The sequence shown here is derived from an EMBL/GenBank/DDBJ whole genome shotgun (WGS) entry which is preliminary data.</text>
</comment>
<organism evidence="2 3">
    <name type="scientific">Rhodanobacter geophilus</name>
    <dbReference type="NCBI Taxonomy" id="3162488"/>
    <lineage>
        <taxon>Bacteria</taxon>
        <taxon>Pseudomonadati</taxon>
        <taxon>Pseudomonadota</taxon>
        <taxon>Gammaproteobacteria</taxon>
        <taxon>Lysobacterales</taxon>
        <taxon>Rhodanobacteraceae</taxon>
        <taxon>Rhodanobacter</taxon>
    </lineage>
</organism>
<protein>
    <submittedName>
        <fullName evidence="2">Uncharacterized protein</fullName>
    </submittedName>
</protein>
<dbReference type="RefSeq" id="WP_367846106.1">
    <property type="nucleotide sequence ID" value="NZ_JBFOHL010000020.1"/>
</dbReference>
<proteinExistence type="predicted"/>
<name>A0ABV3QTA4_9GAMM</name>
<evidence type="ECO:0000256" key="1">
    <source>
        <dbReference type="SAM" id="MobiDB-lite"/>
    </source>
</evidence>
<evidence type="ECO:0000313" key="3">
    <source>
        <dbReference type="Proteomes" id="UP001556170"/>
    </source>
</evidence>
<dbReference type="Proteomes" id="UP001556170">
    <property type="component" value="Unassembled WGS sequence"/>
</dbReference>
<gene>
    <name evidence="2" type="ORF">ABQJ56_16450</name>
</gene>
<keyword evidence="3" id="KW-1185">Reference proteome</keyword>
<accession>A0ABV3QTA4</accession>
<evidence type="ECO:0000313" key="2">
    <source>
        <dbReference type="EMBL" id="MEW9625816.1"/>
    </source>
</evidence>
<feature type="region of interest" description="Disordered" evidence="1">
    <location>
        <begin position="1"/>
        <end position="26"/>
    </location>
</feature>
<dbReference type="EMBL" id="JBFOHL010000020">
    <property type="protein sequence ID" value="MEW9625816.1"/>
    <property type="molecule type" value="Genomic_DNA"/>
</dbReference>
<sequence>MQTTVPWPCALPTANRGAPQAGAQGNLQTGMEEGAYSGNGCRLYQQCVNAVLAIPGHLAAQVSQKLAC</sequence>